<proteinExistence type="inferred from homology"/>
<gene>
    <name evidence="8" type="ORF">EJA19_00925</name>
</gene>
<accession>A0A428K4W0</accession>
<keyword evidence="6 7" id="KW-0472">Membrane</keyword>
<sequence>MSLLYALSIGAIAGWLAGKLMKGGGFGVLMNIILGIIGGIVGNWAFGALGISISDGIIGDVITGAIGAIIILFIAGLFKK</sequence>
<organism evidence="8 9">
    <name type="scientific">Mangrovimonas spongiae</name>
    <dbReference type="NCBI Taxonomy" id="2494697"/>
    <lineage>
        <taxon>Bacteria</taxon>
        <taxon>Pseudomonadati</taxon>
        <taxon>Bacteroidota</taxon>
        <taxon>Flavobacteriia</taxon>
        <taxon>Flavobacteriales</taxon>
        <taxon>Flavobacteriaceae</taxon>
        <taxon>Mangrovimonas</taxon>
    </lineage>
</organism>
<evidence type="ECO:0000313" key="9">
    <source>
        <dbReference type="Proteomes" id="UP000270620"/>
    </source>
</evidence>
<dbReference type="EMBL" id="RWBG01000001">
    <property type="protein sequence ID" value="RSK41468.1"/>
    <property type="molecule type" value="Genomic_DNA"/>
</dbReference>
<evidence type="ECO:0000256" key="5">
    <source>
        <dbReference type="ARBA" id="ARBA00022989"/>
    </source>
</evidence>
<comment type="subcellular location">
    <subcellularLocation>
        <location evidence="1">Cell membrane</location>
        <topology evidence="1">Multi-pass membrane protein</topology>
    </subcellularLocation>
</comment>
<dbReference type="AlphaFoldDB" id="A0A428K4W0"/>
<evidence type="ECO:0000256" key="6">
    <source>
        <dbReference type="ARBA" id="ARBA00023136"/>
    </source>
</evidence>
<evidence type="ECO:0000256" key="1">
    <source>
        <dbReference type="ARBA" id="ARBA00004651"/>
    </source>
</evidence>
<evidence type="ECO:0000256" key="2">
    <source>
        <dbReference type="ARBA" id="ARBA00011006"/>
    </source>
</evidence>
<reference evidence="8 9" key="1">
    <citation type="submission" date="2018-12" db="EMBL/GenBank/DDBJ databases">
        <title>Mangrovimonas spongiae sp. nov., a novel member of the genus Mangrovimonas isolated from marine sponge.</title>
        <authorList>
            <person name="Zhuang L."/>
            <person name="Luo L."/>
        </authorList>
    </citation>
    <scope>NUCLEOTIDE SEQUENCE [LARGE SCALE GENOMIC DNA]</scope>
    <source>
        <strain evidence="8 9">HN-E26</strain>
    </source>
</reference>
<evidence type="ECO:0000313" key="8">
    <source>
        <dbReference type="EMBL" id="RSK41468.1"/>
    </source>
</evidence>
<feature type="transmembrane region" description="Helical" evidence="7">
    <location>
        <begin position="57"/>
        <end position="78"/>
    </location>
</feature>
<dbReference type="PANTHER" id="PTHR33884:SF3">
    <property type="entry name" value="UPF0410 PROTEIN YMGE"/>
    <property type="match status" value="1"/>
</dbReference>
<name>A0A428K4W0_9FLAO</name>
<dbReference type="RefSeq" id="WP_125466464.1">
    <property type="nucleotide sequence ID" value="NZ_RWBG01000001.1"/>
</dbReference>
<comment type="similarity">
    <text evidence="2">Belongs to the UPF0410 family.</text>
</comment>
<protein>
    <submittedName>
        <fullName evidence="8">GlsB/YeaQ/YmgE family stress response membrane protein</fullName>
    </submittedName>
</protein>
<dbReference type="Pfam" id="PF04226">
    <property type="entry name" value="Transgly_assoc"/>
    <property type="match status" value="1"/>
</dbReference>
<evidence type="ECO:0000256" key="4">
    <source>
        <dbReference type="ARBA" id="ARBA00022692"/>
    </source>
</evidence>
<keyword evidence="4 7" id="KW-0812">Transmembrane</keyword>
<keyword evidence="3" id="KW-1003">Cell membrane</keyword>
<evidence type="ECO:0000256" key="3">
    <source>
        <dbReference type="ARBA" id="ARBA00022475"/>
    </source>
</evidence>
<keyword evidence="5 7" id="KW-1133">Transmembrane helix</keyword>
<feature type="transmembrane region" description="Helical" evidence="7">
    <location>
        <begin position="28"/>
        <end position="50"/>
    </location>
</feature>
<keyword evidence="9" id="KW-1185">Reference proteome</keyword>
<dbReference type="InterPro" id="IPR007341">
    <property type="entry name" value="Transgly_assoc"/>
</dbReference>
<dbReference type="GO" id="GO:0005886">
    <property type="term" value="C:plasma membrane"/>
    <property type="evidence" value="ECO:0007669"/>
    <property type="project" value="UniProtKB-SubCell"/>
</dbReference>
<dbReference type="PANTHER" id="PTHR33884">
    <property type="entry name" value="UPF0410 PROTEIN YMGE"/>
    <property type="match status" value="1"/>
</dbReference>
<dbReference type="Proteomes" id="UP000270620">
    <property type="component" value="Unassembled WGS sequence"/>
</dbReference>
<comment type="caution">
    <text evidence="8">The sequence shown here is derived from an EMBL/GenBank/DDBJ whole genome shotgun (WGS) entry which is preliminary data.</text>
</comment>
<evidence type="ECO:0000256" key="7">
    <source>
        <dbReference type="SAM" id="Phobius"/>
    </source>
</evidence>